<feature type="compositionally biased region" description="Basic and acidic residues" evidence="3">
    <location>
        <begin position="310"/>
        <end position="320"/>
    </location>
</feature>
<protein>
    <recommendedName>
        <fullName evidence="4">PCI domain-containing protein</fullName>
    </recommendedName>
</protein>
<dbReference type="SMART" id="SM00088">
    <property type="entry name" value="PINT"/>
    <property type="match status" value="1"/>
</dbReference>
<feature type="compositionally biased region" description="Basic residues" evidence="3">
    <location>
        <begin position="321"/>
        <end position="346"/>
    </location>
</feature>
<dbReference type="Proteomes" id="UP000008383">
    <property type="component" value="Unassembled WGS sequence"/>
</dbReference>
<dbReference type="Pfam" id="PF22061">
    <property type="entry name" value="CSN7_HB_subdom"/>
    <property type="match status" value="1"/>
</dbReference>
<dbReference type="InterPro" id="IPR000717">
    <property type="entry name" value="PCI_dom"/>
</dbReference>
<evidence type="ECO:0000313" key="5">
    <source>
        <dbReference type="EMBL" id="EFE38027.1"/>
    </source>
</evidence>
<feature type="compositionally biased region" description="Basic residues" evidence="3">
    <location>
        <begin position="362"/>
        <end position="372"/>
    </location>
</feature>
<dbReference type="AlphaFoldDB" id="D4DJD8"/>
<dbReference type="HOGENOM" id="CLU_054426_0_0_1"/>
<dbReference type="InterPro" id="IPR045237">
    <property type="entry name" value="COPS7/eIF3m"/>
</dbReference>
<feature type="compositionally biased region" description="Basic and acidic residues" evidence="3">
    <location>
        <begin position="347"/>
        <end position="356"/>
    </location>
</feature>
<comment type="similarity">
    <text evidence="1">Belongs to the CSN7/EIF3M family. CSN7 subfamily.</text>
</comment>
<dbReference type="PANTHER" id="PTHR15350">
    <property type="entry name" value="COP9 SIGNALOSOME COMPLEX SUBUNIT 7/DENDRITIC CELL PROTEIN GA17"/>
    <property type="match status" value="1"/>
</dbReference>
<accession>D4DJD8</accession>
<sequence>MDQSQKQALEALQPFIHLANSSTTHSARFVANIITNATSAPNTFVFAELLETQAVQSLARPDTPEEYRSYLKLLEIFAWGSWEEYHATPNLPALSEAQALKLRLLSLLALSTTHNPLTYPIVMKSLSLKDHVELESLVTKAIYSSLITARLSPTTTPPTINVISVAPLRDVRPQAVGGMISILTEWHERCQKAVEGIETEINTIKADAAKRRAMEKDRAYRFEKSEGGWHGDDDKEGEGGTASKESRSRMSFSKEGSLGGTAANAARRLFGGGSSSKGNKREFHATGGYSGNGQDSMEVDPSTLPRSMKVKLEAQNMHEKKERKKEKKRKGKEKERKKKKKKKRILKRESEQEGKIRATTRFWRHGKGERRK</sequence>
<keyword evidence="2" id="KW-0736">Signalosome</keyword>
<feature type="domain" description="PCI" evidence="4">
    <location>
        <begin position="1"/>
        <end position="165"/>
    </location>
</feature>
<feature type="region of interest" description="Disordered" evidence="3">
    <location>
        <begin position="224"/>
        <end position="372"/>
    </location>
</feature>
<comment type="caution">
    <text evidence="5">The sequence shown here is derived from an EMBL/GenBank/DDBJ whole genome shotgun (WGS) entry which is preliminary data.</text>
</comment>
<evidence type="ECO:0000256" key="3">
    <source>
        <dbReference type="SAM" id="MobiDB-lite"/>
    </source>
</evidence>
<reference evidence="6" key="1">
    <citation type="journal article" date="2011" name="Genome Biol.">
        <title>Comparative and functional genomics provide insights into the pathogenicity of dermatophytic fungi.</title>
        <authorList>
            <person name="Burmester A."/>
            <person name="Shelest E."/>
            <person name="Gloeckner G."/>
            <person name="Heddergott C."/>
            <person name="Schindler S."/>
            <person name="Staib P."/>
            <person name="Heidel A."/>
            <person name="Felder M."/>
            <person name="Petzold A."/>
            <person name="Szafranski K."/>
            <person name="Feuermann M."/>
            <person name="Pedruzzi I."/>
            <person name="Priebe S."/>
            <person name="Groth M."/>
            <person name="Winkler R."/>
            <person name="Li W."/>
            <person name="Kniemeyer O."/>
            <person name="Schroeckh V."/>
            <person name="Hertweck C."/>
            <person name="Hube B."/>
            <person name="White T.C."/>
            <person name="Platzer M."/>
            <person name="Guthke R."/>
            <person name="Heitman J."/>
            <person name="Woestemeyer J."/>
            <person name="Zipfel P.F."/>
            <person name="Monod M."/>
            <person name="Brakhage A.A."/>
        </authorList>
    </citation>
    <scope>NUCLEOTIDE SEQUENCE [LARGE SCALE GENOMIC DNA]</scope>
    <source>
        <strain evidence="6">HKI 0517</strain>
    </source>
</reference>
<evidence type="ECO:0000313" key="6">
    <source>
        <dbReference type="Proteomes" id="UP000008383"/>
    </source>
</evidence>
<dbReference type="RefSeq" id="XP_003018672.1">
    <property type="nucleotide sequence ID" value="XM_003018626.1"/>
</dbReference>
<evidence type="ECO:0000256" key="1">
    <source>
        <dbReference type="ARBA" id="ARBA00008482"/>
    </source>
</evidence>
<dbReference type="GeneID" id="9580825"/>
<organism evidence="5 6">
    <name type="scientific">Trichophyton verrucosum (strain HKI 0517)</name>
    <dbReference type="NCBI Taxonomy" id="663202"/>
    <lineage>
        <taxon>Eukaryota</taxon>
        <taxon>Fungi</taxon>
        <taxon>Dikarya</taxon>
        <taxon>Ascomycota</taxon>
        <taxon>Pezizomycotina</taxon>
        <taxon>Eurotiomycetes</taxon>
        <taxon>Eurotiomycetidae</taxon>
        <taxon>Onygenales</taxon>
        <taxon>Arthrodermataceae</taxon>
        <taxon>Trichophyton</taxon>
    </lineage>
</organism>
<proteinExistence type="inferred from homology"/>
<feature type="compositionally biased region" description="Basic and acidic residues" evidence="3">
    <location>
        <begin position="224"/>
        <end position="233"/>
    </location>
</feature>
<keyword evidence="6" id="KW-1185">Reference proteome</keyword>
<dbReference type="EMBL" id="ACYE01000436">
    <property type="protein sequence ID" value="EFE38027.1"/>
    <property type="molecule type" value="Genomic_DNA"/>
</dbReference>
<evidence type="ECO:0000256" key="2">
    <source>
        <dbReference type="ARBA" id="ARBA00022790"/>
    </source>
</evidence>
<dbReference type="OrthoDB" id="10265275at2759"/>
<dbReference type="PROSITE" id="PS50250">
    <property type="entry name" value="PCI"/>
    <property type="match status" value="1"/>
</dbReference>
<dbReference type="KEGG" id="tve:TRV_07304"/>
<evidence type="ECO:0000259" key="4">
    <source>
        <dbReference type="PROSITE" id="PS50250"/>
    </source>
</evidence>
<dbReference type="PANTHER" id="PTHR15350:SF5">
    <property type="entry name" value="COP9 SIGNALOSOME COMPLEX SUBUNIT 7"/>
    <property type="match status" value="1"/>
</dbReference>
<dbReference type="GO" id="GO:0008180">
    <property type="term" value="C:COP9 signalosome"/>
    <property type="evidence" value="ECO:0007669"/>
    <property type="project" value="UniProtKB-KW"/>
</dbReference>
<name>D4DJD8_TRIVH</name>
<gene>
    <name evidence="5" type="ORF">TRV_07304</name>
</gene>